<evidence type="ECO:0000256" key="2">
    <source>
        <dbReference type="ARBA" id="ARBA00022679"/>
    </source>
</evidence>
<evidence type="ECO:0000256" key="8">
    <source>
        <dbReference type="PIRSR" id="PIRSR016262-3"/>
    </source>
</evidence>
<comment type="pathway">
    <text evidence="1 5 6">Protein modification; protein lipoylation via endogenous pathway; protein N(6)-(lipoyl)lysine from octanoyl-[acyl-carrier-protein]: step 1/2.</text>
</comment>
<evidence type="ECO:0000313" key="10">
    <source>
        <dbReference type="EMBL" id="RZT64456.1"/>
    </source>
</evidence>
<dbReference type="RefSeq" id="WP_130454073.1">
    <property type="nucleotide sequence ID" value="NZ_QYAG01000001.1"/>
</dbReference>
<evidence type="ECO:0000256" key="1">
    <source>
        <dbReference type="ARBA" id="ARBA00004821"/>
    </source>
</evidence>
<comment type="caution">
    <text evidence="10">The sequence shown here is derived from an EMBL/GenBank/DDBJ whole genome shotgun (WGS) entry which is preliminary data.</text>
</comment>
<dbReference type="EC" id="2.3.1.181" evidence="5 6"/>
<dbReference type="Gene3D" id="3.30.930.10">
    <property type="entry name" value="Bira Bifunctional Protein, Domain 2"/>
    <property type="match status" value="1"/>
</dbReference>
<protein>
    <recommendedName>
        <fullName evidence="5 6">Octanoyltransferase</fullName>
        <ecNumber evidence="5 6">2.3.1.181</ecNumber>
    </recommendedName>
    <alternativeName>
        <fullName evidence="5">Lipoate-protein ligase B</fullName>
    </alternativeName>
    <alternativeName>
        <fullName evidence="5">Lipoyl/octanoyl transferase</fullName>
    </alternativeName>
    <alternativeName>
        <fullName evidence="5">Octanoyl-[acyl-carrier-protein]-protein N-octanoyltransferase</fullName>
    </alternativeName>
</protein>
<comment type="catalytic activity">
    <reaction evidence="5 6">
        <text>octanoyl-[ACP] + L-lysyl-[protein] = N(6)-octanoyl-L-lysyl-[protein] + holo-[ACP] + H(+)</text>
        <dbReference type="Rhea" id="RHEA:17665"/>
        <dbReference type="Rhea" id="RHEA-COMP:9636"/>
        <dbReference type="Rhea" id="RHEA-COMP:9685"/>
        <dbReference type="Rhea" id="RHEA-COMP:9752"/>
        <dbReference type="Rhea" id="RHEA-COMP:9928"/>
        <dbReference type="ChEBI" id="CHEBI:15378"/>
        <dbReference type="ChEBI" id="CHEBI:29969"/>
        <dbReference type="ChEBI" id="CHEBI:64479"/>
        <dbReference type="ChEBI" id="CHEBI:78463"/>
        <dbReference type="ChEBI" id="CHEBI:78809"/>
        <dbReference type="EC" id="2.3.1.181"/>
    </reaction>
</comment>
<organism evidence="10 11">
    <name type="scientific">Leucobacter luti</name>
    <dbReference type="NCBI Taxonomy" id="340320"/>
    <lineage>
        <taxon>Bacteria</taxon>
        <taxon>Bacillati</taxon>
        <taxon>Actinomycetota</taxon>
        <taxon>Actinomycetes</taxon>
        <taxon>Micrococcales</taxon>
        <taxon>Microbacteriaceae</taxon>
        <taxon>Leucobacter</taxon>
    </lineage>
</organism>
<dbReference type="PANTHER" id="PTHR10993:SF7">
    <property type="entry name" value="LIPOYLTRANSFERASE 2, MITOCHONDRIAL-RELATED"/>
    <property type="match status" value="1"/>
</dbReference>
<dbReference type="PIRSF" id="PIRSF016262">
    <property type="entry name" value="LPLase"/>
    <property type="match status" value="1"/>
</dbReference>
<dbReference type="NCBIfam" id="NF010925">
    <property type="entry name" value="PRK14345.1"/>
    <property type="match status" value="1"/>
</dbReference>
<dbReference type="PROSITE" id="PS01313">
    <property type="entry name" value="LIPB"/>
    <property type="match status" value="1"/>
</dbReference>
<reference evidence="10 11" key="1">
    <citation type="journal article" date="2015" name="Stand. Genomic Sci.">
        <title>Genomic Encyclopedia of Bacterial and Archaeal Type Strains, Phase III: the genomes of soil and plant-associated and newly described type strains.</title>
        <authorList>
            <person name="Whitman W.B."/>
            <person name="Woyke T."/>
            <person name="Klenk H.P."/>
            <person name="Zhou Y."/>
            <person name="Lilburn T.G."/>
            <person name="Beck B.J."/>
            <person name="De Vos P."/>
            <person name="Vandamme P."/>
            <person name="Eisen J.A."/>
            <person name="Garrity G."/>
            <person name="Hugenholtz P."/>
            <person name="Kyrpides N.C."/>
        </authorList>
    </citation>
    <scope>NUCLEOTIDE SEQUENCE [LARGE SCALE GENOMIC DNA]</scope>
    <source>
        <strain evidence="10 11">RF6</strain>
    </source>
</reference>
<keyword evidence="3 5" id="KW-0012">Acyltransferase</keyword>
<dbReference type="NCBIfam" id="TIGR00214">
    <property type="entry name" value="lipB"/>
    <property type="match status" value="1"/>
</dbReference>
<feature type="binding site" evidence="5">
    <location>
        <begin position="81"/>
        <end position="88"/>
    </location>
    <ligand>
        <name>substrate</name>
    </ligand>
</feature>
<dbReference type="InterPro" id="IPR000544">
    <property type="entry name" value="Octanoyltransferase"/>
</dbReference>
<evidence type="ECO:0000259" key="9">
    <source>
        <dbReference type="PROSITE" id="PS51733"/>
    </source>
</evidence>
<dbReference type="AlphaFoldDB" id="A0A4Q7TU14"/>
<feature type="site" description="Lowers pKa of active site Cys" evidence="5 8">
    <location>
        <position position="149"/>
    </location>
</feature>
<dbReference type="SUPFAM" id="SSF55681">
    <property type="entry name" value="Class II aaRS and biotin synthetases"/>
    <property type="match status" value="1"/>
</dbReference>
<dbReference type="CDD" id="cd16444">
    <property type="entry name" value="LipB"/>
    <property type="match status" value="1"/>
</dbReference>
<name>A0A4Q7TU14_9MICO</name>
<comment type="function">
    <text evidence="4 5 6">Catalyzes the transfer of endogenously produced octanoic acid from octanoyl-acyl-carrier-protein onto the lipoyl domains of lipoate-dependent enzymes. Lipoyl-ACP can also act as a substrate although octanoyl-ACP is likely to be the physiological substrate.</text>
</comment>
<feature type="binding site" evidence="5">
    <location>
        <begin position="165"/>
        <end position="167"/>
    </location>
    <ligand>
        <name>substrate</name>
    </ligand>
</feature>
<dbReference type="HAMAP" id="MF_00013">
    <property type="entry name" value="LipB"/>
    <property type="match status" value="1"/>
</dbReference>
<dbReference type="Proteomes" id="UP000291832">
    <property type="component" value="Unassembled WGS sequence"/>
</dbReference>
<evidence type="ECO:0000256" key="7">
    <source>
        <dbReference type="PIRSR" id="PIRSR016262-1"/>
    </source>
</evidence>
<keyword evidence="2 5" id="KW-0808">Transferase</keyword>
<sequence length="223" mass="23207">MRSLTDAPPATPHFVTAGFAPHTVPYRDGLALQRDAAERVRTRADRGTVFLLEHEAVYTAGRRATPDEYPRDGTPVVDVDRGGRVTWHGPGQLVAYPVIKLAPGVGVVDLVRGLEQVIIDAAAELGANGFRVAGRSGVWADDGGPAPAKFAQIGLHASDGIITHGLALNCSNDLTPFSGFVPCGITDAGVTSVSALAGRRVTPADAAPVLQERLAAALTEFAA</sequence>
<dbReference type="InterPro" id="IPR020605">
    <property type="entry name" value="Octanoyltransferase_CS"/>
</dbReference>
<dbReference type="UniPathway" id="UPA00538">
    <property type="reaction ID" value="UER00592"/>
</dbReference>
<comment type="miscellaneous">
    <text evidence="5">In the reaction, the free carboxyl group of octanoic acid is attached via an amide linkage to the epsilon-amino group of a specific lysine residue of lipoyl domains of lipoate-dependent enzymes.</text>
</comment>
<evidence type="ECO:0000256" key="6">
    <source>
        <dbReference type="PIRNR" id="PIRNR016262"/>
    </source>
</evidence>
<dbReference type="OrthoDB" id="9787061at2"/>
<evidence type="ECO:0000256" key="3">
    <source>
        <dbReference type="ARBA" id="ARBA00023315"/>
    </source>
</evidence>
<keyword evidence="11" id="KW-1185">Reference proteome</keyword>
<dbReference type="Pfam" id="PF21948">
    <property type="entry name" value="LplA-B_cat"/>
    <property type="match status" value="1"/>
</dbReference>
<proteinExistence type="inferred from homology"/>
<dbReference type="InterPro" id="IPR004143">
    <property type="entry name" value="BPL_LPL_catalytic"/>
</dbReference>
<evidence type="ECO:0000313" key="11">
    <source>
        <dbReference type="Proteomes" id="UP000291832"/>
    </source>
</evidence>
<evidence type="ECO:0000256" key="4">
    <source>
        <dbReference type="ARBA" id="ARBA00024732"/>
    </source>
</evidence>
<dbReference type="PROSITE" id="PS51733">
    <property type="entry name" value="BPL_LPL_CATALYTIC"/>
    <property type="match status" value="1"/>
</dbReference>
<dbReference type="PANTHER" id="PTHR10993">
    <property type="entry name" value="OCTANOYLTRANSFERASE"/>
    <property type="match status" value="1"/>
</dbReference>
<evidence type="ECO:0000256" key="5">
    <source>
        <dbReference type="HAMAP-Rule" id="MF_00013"/>
    </source>
</evidence>
<comment type="caution">
    <text evidence="5">Lacks conserved residue(s) required for the propagation of feature annotation.</text>
</comment>
<comment type="similarity">
    <text evidence="5 6">Belongs to the LipB family.</text>
</comment>
<dbReference type="GO" id="GO:0033819">
    <property type="term" value="F:lipoyl(octanoyl) transferase activity"/>
    <property type="evidence" value="ECO:0007669"/>
    <property type="project" value="UniProtKB-EC"/>
</dbReference>
<accession>A0A4Q7TU14</accession>
<dbReference type="GO" id="GO:0005737">
    <property type="term" value="C:cytoplasm"/>
    <property type="evidence" value="ECO:0007669"/>
    <property type="project" value="UniProtKB-SubCell"/>
</dbReference>
<comment type="subcellular location">
    <subcellularLocation>
        <location evidence="5">Cytoplasm</location>
    </subcellularLocation>
</comment>
<keyword evidence="5" id="KW-0963">Cytoplasm</keyword>
<feature type="domain" description="BPL/LPL catalytic" evidence="9">
    <location>
        <begin position="43"/>
        <end position="222"/>
    </location>
</feature>
<dbReference type="EMBL" id="SHKI01000005">
    <property type="protein sequence ID" value="RZT64456.1"/>
    <property type="molecule type" value="Genomic_DNA"/>
</dbReference>
<dbReference type="GO" id="GO:0009249">
    <property type="term" value="P:protein lipoylation"/>
    <property type="evidence" value="ECO:0007669"/>
    <property type="project" value="InterPro"/>
</dbReference>
<feature type="active site" description="Acyl-thioester intermediate" evidence="5 7">
    <location>
        <position position="183"/>
    </location>
</feature>
<gene>
    <name evidence="5" type="primary">lipB</name>
    <name evidence="10" type="ORF">EV139_1873</name>
</gene>
<dbReference type="InterPro" id="IPR045864">
    <property type="entry name" value="aa-tRNA-synth_II/BPL/LPL"/>
</dbReference>